<accession>A0A432X9I0</accession>
<evidence type="ECO:0000259" key="3">
    <source>
        <dbReference type="Pfam" id="PF25954"/>
    </source>
</evidence>
<feature type="coiled-coil region" evidence="2">
    <location>
        <begin position="112"/>
        <end position="170"/>
    </location>
</feature>
<feature type="domain" description="YknX-like C-terminal permuted SH3-like" evidence="5">
    <location>
        <begin position="287"/>
        <end position="353"/>
    </location>
</feature>
<dbReference type="PROSITE" id="PS51257">
    <property type="entry name" value="PROKAR_LIPOPROTEIN"/>
    <property type="match status" value="1"/>
</dbReference>
<dbReference type="RefSeq" id="WP_126756365.1">
    <property type="nucleotide sequence ID" value="NZ_PIPQ01000001.1"/>
</dbReference>
<dbReference type="FunFam" id="2.40.30.170:FF:000010">
    <property type="entry name" value="Efflux RND transporter periplasmic adaptor subunit"/>
    <property type="match status" value="1"/>
</dbReference>
<dbReference type="Pfam" id="PF25973">
    <property type="entry name" value="BSH_CzcB"/>
    <property type="match status" value="1"/>
</dbReference>
<gene>
    <name evidence="6" type="ORF">CWE15_01955</name>
</gene>
<proteinExistence type="inferred from homology"/>
<evidence type="ECO:0000256" key="1">
    <source>
        <dbReference type="ARBA" id="ARBA00009477"/>
    </source>
</evidence>
<evidence type="ECO:0000313" key="7">
    <source>
        <dbReference type="Proteomes" id="UP000286976"/>
    </source>
</evidence>
<dbReference type="SUPFAM" id="SSF111369">
    <property type="entry name" value="HlyD-like secretion proteins"/>
    <property type="match status" value="1"/>
</dbReference>
<dbReference type="Gene3D" id="2.40.30.170">
    <property type="match status" value="1"/>
</dbReference>
<dbReference type="Pfam" id="PF25954">
    <property type="entry name" value="Beta-barrel_RND_2"/>
    <property type="match status" value="1"/>
</dbReference>
<dbReference type="InterPro" id="IPR058647">
    <property type="entry name" value="BSH_CzcB-like"/>
</dbReference>
<feature type="domain" description="CusB-like beta-barrel" evidence="3">
    <location>
        <begin position="208"/>
        <end position="279"/>
    </location>
</feature>
<evidence type="ECO:0000259" key="5">
    <source>
        <dbReference type="Pfam" id="PF25989"/>
    </source>
</evidence>
<dbReference type="PANTHER" id="PTHR30469">
    <property type="entry name" value="MULTIDRUG RESISTANCE PROTEIN MDTA"/>
    <property type="match status" value="1"/>
</dbReference>
<sequence length="357" mass="39221">MKQPTSTHFIVTSAIAAMLIILTGCGNMDPNRAETAQAENDEPGVPVETLLVEQGNIRASFNASAILEAEESTDVVPRVNGIIEEIFVEEGDFVSKGQVLAKLESSRYALAVSQIEAELRNVRQELERNQQLAASQLVSADAVSRLQSQLDSLTARLELAKIDLDETTVRAPISGHISRRYARTGRLIQAWQPESMFHIVDSSLLRATVHLPEHALTYIRPGLPADLQLQALPGEQITATVTRVSPVIDSGSGTFRTVLSIENDDFKLRAGMFARIQVHYAERSQVVRIPQDALIRIDNQSHVFVVSENEAKRVEVVTGLQDGNWFEVVAGLERGDELIITGQNNLRDGAKVEAITQ</sequence>
<keyword evidence="7" id="KW-1185">Reference proteome</keyword>
<dbReference type="InterPro" id="IPR058792">
    <property type="entry name" value="Beta-barrel_RND_2"/>
</dbReference>
<dbReference type="InterPro" id="IPR058637">
    <property type="entry name" value="YknX-like_C"/>
</dbReference>
<dbReference type="Gene3D" id="2.40.420.20">
    <property type="match status" value="1"/>
</dbReference>
<evidence type="ECO:0000313" key="6">
    <source>
        <dbReference type="EMBL" id="RUO43970.1"/>
    </source>
</evidence>
<reference evidence="6 7" key="1">
    <citation type="journal article" date="2011" name="Front. Microbiol.">
        <title>Genomic signatures of strain selection and enhancement in Bacillus atrophaeus var. globigii, a historical biowarfare simulant.</title>
        <authorList>
            <person name="Gibbons H.S."/>
            <person name="Broomall S.M."/>
            <person name="McNew L.A."/>
            <person name="Daligault H."/>
            <person name="Chapman C."/>
            <person name="Bruce D."/>
            <person name="Karavis M."/>
            <person name="Krepps M."/>
            <person name="McGregor P.A."/>
            <person name="Hong C."/>
            <person name="Park K.H."/>
            <person name="Akmal A."/>
            <person name="Feldman A."/>
            <person name="Lin J.S."/>
            <person name="Chang W.E."/>
            <person name="Higgs B.W."/>
            <person name="Demirev P."/>
            <person name="Lindquist J."/>
            <person name="Liem A."/>
            <person name="Fochler E."/>
            <person name="Read T.D."/>
            <person name="Tapia R."/>
            <person name="Johnson S."/>
            <person name="Bishop-Lilly K.A."/>
            <person name="Detter C."/>
            <person name="Han C."/>
            <person name="Sozhamannan S."/>
            <person name="Rosenzweig C.N."/>
            <person name="Skowronski E.W."/>
        </authorList>
    </citation>
    <scope>NUCLEOTIDE SEQUENCE [LARGE SCALE GENOMIC DNA]</scope>
    <source>
        <strain evidence="6 7">AIT1</strain>
    </source>
</reference>
<evidence type="ECO:0000259" key="4">
    <source>
        <dbReference type="Pfam" id="PF25973"/>
    </source>
</evidence>
<comment type="similarity">
    <text evidence="1">Belongs to the membrane fusion protein (MFP) (TC 8.A.1) family.</text>
</comment>
<dbReference type="AlphaFoldDB" id="A0A432X9I0"/>
<dbReference type="Proteomes" id="UP000286976">
    <property type="component" value="Unassembled WGS sequence"/>
</dbReference>
<dbReference type="NCBIfam" id="TIGR01730">
    <property type="entry name" value="RND_mfp"/>
    <property type="match status" value="1"/>
</dbReference>
<dbReference type="OrthoDB" id="9806939at2"/>
<dbReference type="GO" id="GO:0015562">
    <property type="term" value="F:efflux transmembrane transporter activity"/>
    <property type="evidence" value="ECO:0007669"/>
    <property type="project" value="TreeGrafter"/>
</dbReference>
<dbReference type="Pfam" id="PF25989">
    <property type="entry name" value="YknX_C"/>
    <property type="match status" value="1"/>
</dbReference>
<name>A0A432X9I0_9GAMM</name>
<protein>
    <submittedName>
        <fullName evidence="6">Efflux RND transporter periplasmic adaptor subunit</fullName>
    </submittedName>
</protein>
<dbReference type="InterPro" id="IPR006143">
    <property type="entry name" value="RND_pump_MFP"/>
</dbReference>
<dbReference type="PANTHER" id="PTHR30469:SF38">
    <property type="entry name" value="HLYD FAMILY SECRETION PROTEIN"/>
    <property type="match status" value="1"/>
</dbReference>
<dbReference type="GO" id="GO:1990281">
    <property type="term" value="C:efflux pump complex"/>
    <property type="evidence" value="ECO:0007669"/>
    <property type="project" value="TreeGrafter"/>
</dbReference>
<dbReference type="Gene3D" id="2.40.50.100">
    <property type="match status" value="1"/>
</dbReference>
<organism evidence="6 7">
    <name type="scientific">Aliidiomarina taiwanensis</name>
    <dbReference type="NCBI Taxonomy" id="946228"/>
    <lineage>
        <taxon>Bacteria</taxon>
        <taxon>Pseudomonadati</taxon>
        <taxon>Pseudomonadota</taxon>
        <taxon>Gammaproteobacteria</taxon>
        <taxon>Alteromonadales</taxon>
        <taxon>Idiomarinaceae</taxon>
        <taxon>Aliidiomarina</taxon>
    </lineage>
</organism>
<comment type="caution">
    <text evidence="6">The sequence shown here is derived from an EMBL/GenBank/DDBJ whole genome shotgun (WGS) entry which is preliminary data.</text>
</comment>
<dbReference type="EMBL" id="PIPQ01000001">
    <property type="protein sequence ID" value="RUO43970.1"/>
    <property type="molecule type" value="Genomic_DNA"/>
</dbReference>
<evidence type="ECO:0000256" key="2">
    <source>
        <dbReference type="SAM" id="Coils"/>
    </source>
</evidence>
<keyword evidence="2" id="KW-0175">Coiled coil</keyword>
<feature type="domain" description="CzcB-like barrel-sandwich hybrid" evidence="4">
    <location>
        <begin position="73"/>
        <end position="190"/>
    </location>
</feature>
<dbReference type="Gene3D" id="1.10.287.470">
    <property type="entry name" value="Helix hairpin bin"/>
    <property type="match status" value="1"/>
</dbReference>